<protein>
    <submittedName>
        <fullName evidence="1">Uncharacterized protein</fullName>
    </submittedName>
</protein>
<dbReference type="AlphaFoldDB" id="T1HH65"/>
<keyword evidence="2" id="KW-1185">Reference proteome</keyword>
<dbReference type="Proteomes" id="UP000015103">
    <property type="component" value="Unassembled WGS sequence"/>
</dbReference>
<dbReference type="EnsemblMetazoa" id="RPRC003388-RA">
    <property type="protein sequence ID" value="RPRC003388-PA"/>
    <property type="gene ID" value="RPRC003388"/>
</dbReference>
<organism evidence="1 2">
    <name type="scientific">Rhodnius prolixus</name>
    <name type="common">Triatomid bug</name>
    <dbReference type="NCBI Taxonomy" id="13249"/>
    <lineage>
        <taxon>Eukaryota</taxon>
        <taxon>Metazoa</taxon>
        <taxon>Ecdysozoa</taxon>
        <taxon>Arthropoda</taxon>
        <taxon>Hexapoda</taxon>
        <taxon>Insecta</taxon>
        <taxon>Pterygota</taxon>
        <taxon>Neoptera</taxon>
        <taxon>Paraneoptera</taxon>
        <taxon>Hemiptera</taxon>
        <taxon>Heteroptera</taxon>
        <taxon>Panheteroptera</taxon>
        <taxon>Cimicomorpha</taxon>
        <taxon>Reduviidae</taxon>
        <taxon>Triatominae</taxon>
        <taxon>Rhodnius</taxon>
    </lineage>
</organism>
<proteinExistence type="predicted"/>
<accession>T1HH65</accession>
<evidence type="ECO:0000313" key="1">
    <source>
        <dbReference type="EnsemblMetazoa" id="RPRC003388-PA"/>
    </source>
</evidence>
<name>T1HH65_RHOPR</name>
<dbReference type="InParanoid" id="T1HH65"/>
<sequence length="136" mass="14885">MKLFGSSSKLALILVFVVVVAVVTERHHVLAVSSPDLRQAINVLQAQVASLIEHREQNVQLAEQLKELREEVVVLREKCRGTKNTATRLKWLESSVSEARGQISELGAALDRTTTLVTSLKSEVSANSLGLAITKK</sequence>
<dbReference type="EMBL" id="ACPB03009091">
    <property type="status" value="NOT_ANNOTATED_CDS"/>
    <property type="molecule type" value="Genomic_DNA"/>
</dbReference>
<dbReference type="HOGENOM" id="CLU_1877977_0_0_1"/>
<reference evidence="1" key="1">
    <citation type="submission" date="2015-05" db="UniProtKB">
        <authorList>
            <consortium name="EnsemblMetazoa"/>
        </authorList>
    </citation>
    <scope>IDENTIFICATION</scope>
</reference>
<evidence type="ECO:0000313" key="2">
    <source>
        <dbReference type="Proteomes" id="UP000015103"/>
    </source>
</evidence>
<dbReference type="VEuPathDB" id="VectorBase:RPRC003388"/>